<dbReference type="GO" id="GO:0032259">
    <property type="term" value="P:methylation"/>
    <property type="evidence" value="ECO:0007669"/>
    <property type="project" value="UniProtKB-KW"/>
</dbReference>
<comment type="caution">
    <text evidence="4">The sequence shown here is derived from an EMBL/GenBank/DDBJ whole genome shotgun (WGS) entry which is preliminary data.</text>
</comment>
<keyword evidence="5" id="KW-1185">Reference proteome</keyword>
<organism evidence="4 5">
    <name type="scientific">Demequina lutea</name>
    <dbReference type="NCBI Taxonomy" id="431489"/>
    <lineage>
        <taxon>Bacteria</taxon>
        <taxon>Bacillati</taxon>
        <taxon>Actinomycetota</taxon>
        <taxon>Actinomycetes</taxon>
        <taxon>Micrococcales</taxon>
        <taxon>Demequinaceae</taxon>
        <taxon>Demequina</taxon>
    </lineage>
</organism>
<dbReference type="InterPro" id="IPR002935">
    <property type="entry name" value="SAM_O-MeTrfase"/>
</dbReference>
<dbReference type="InterPro" id="IPR029063">
    <property type="entry name" value="SAM-dependent_MTases_sf"/>
</dbReference>
<keyword evidence="1 4" id="KW-0489">Methyltransferase</keyword>
<accession>A0A7Z0CKX7</accession>
<dbReference type="PROSITE" id="PS51682">
    <property type="entry name" value="SAM_OMT_I"/>
    <property type="match status" value="1"/>
</dbReference>
<dbReference type="Gene3D" id="3.40.50.150">
    <property type="entry name" value="Vaccinia Virus protein VP39"/>
    <property type="match status" value="1"/>
</dbReference>
<dbReference type="GO" id="GO:0008171">
    <property type="term" value="F:O-methyltransferase activity"/>
    <property type="evidence" value="ECO:0007669"/>
    <property type="project" value="InterPro"/>
</dbReference>
<evidence type="ECO:0000313" key="4">
    <source>
        <dbReference type="EMBL" id="NYI42358.1"/>
    </source>
</evidence>
<dbReference type="Pfam" id="PF01596">
    <property type="entry name" value="Methyltransf_3"/>
    <property type="match status" value="1"/>
</dbReference>
<keyword evidence="2 4" id="KW-0808">Transferase</keyword>
<proteinExistence type="predicted"/>
<dbReference type="SUPFAM" id="SSF53335">
    <property type="entry name" value="S-adenosyl-L-methionine-dependent methyltransferases"/>
    <property type="match status" value="1"/>
</dbReference>
<sequence length="227" mass="24383">MSIDLPHDGPSRWLAVDEFLESHYASSDAEQAHVLAAQRAADLPDIAVSAMHARLLGILARSIGAQTVVEFGTLGGYSTLHLARSVPDDGRVITHERDPRHADVARASLDAAGVGHKVTIRIGTALEMLPILADDAPVDFTFIDADKPNNTNYYEAAVAISRRGALIVIDNVVRDGAIADASDDDPKVVGSRDVVEHVTRDFRVEATVIQTVGRKGYDGMLVATVLW</sequence>
<dbReference type="InterPro" id="IPR050362">
    <property type="entry name" value="Cation-dep_OMT"/>
</dbReference>
<dbReference type="AlphaFoldDB" id="A0A7Z0CKX7"/>
<evidence type="ECO:0000256" key="3">
    <source>
        <dbReference type="ARBA" id="ARBA00022691"/>
    </source>
</evidence>
<evidence type="ECO:0000313" key="5">
    <source>
        <dbReference type="Proteomes" id="UP000547973"/>
    </source>
</evidence>
<gene>
    <name evidence="4" type="ORF">BKA03_002477</name>
</gene>
<dbReference type="RefSeq" id="WP_062074198.1">
    <property type="nucleotide sequence ID" value="NZ_BBRC01000002.1"/>
</dbReference>
<name>A0A7Z0CKX7_9MICO</name>
<dbReference type="PANTHER" id="PTHR10509">
    <property type="entry name" value="O-METHYLTRANSFERASE-RELATED"/>
    <property type="match status" value="1"/>
</dbReference>
<dbReference type="Proteomes" id="UP000547973">
    <property type="component" value="Unassembled WGS sequence"/>
</dbReference>
<dbReference type="PANTHER" id="PTHR10509:SF14">
    <property type="entry name" value="CAFFEOYL-COA O-METHYLTRANSFERASE 3-RELATED"/>
    <property type="match status" value="1"/>
</dbReference>
<dbReference type="OrthoDB" id="9799672at2"/>
<dbReference type="EMBL" id="JACBZO010000001">
    <property type="protein sequence ID" value="NYI42358.1"/>
    <property type="molecule type" value="Genomic_DNA"/>
</dbReference>
<evidence type="ECO:0000256" key="1">
    <source>
        <dbReference type="ARBA" id="ARBA00022603"/>
    </source>
</evidence>
<reference evidence="4 5" key="1">
    <citation type="submission" date="2020-07" db="EMBL/GenBank/DDBJ databases">
        <title>Sequencing the genomes of 1000 actinobacteria strains.</title>
        <authorList>
            <person name="Klenk H.-P."/>
        </authorList>
    </citation>
    <scope>NUCLEOTIDE SEQUENCE [LARGE SCALE GENOMIC DNA]</scope>
    <source>
        <strain evidence="4 5">DSM 19970</strain>
    </source>
</reference>
<keyword evidence="3" id="KW-0949">S-adenosyl-L-methionine</keyword>
<dbReference type="GO" id="GO:0008757">
    <property type="term" value="F:S-adenosylmethionine-dependent methyltransferase activity"/>
    <property type="evidence" value="ECO:0007669"/>
    <property type="project" value="TreeGrafter"/>
</dbReference>
<evidence type="ECO:0000256" key="2">
    <source>
        <dbReference type="ARBA" id="ARBA00022679"/>
    </source>
</evidence>
<protein>
    <submittedName>
        <fullName evidence="4">Putative O-methyltransferase YrrM</fullName>
    </submittedName>
</protein>